<name>A0A1M4NI88_9HELI</name>
<feature type="region of interest" description="Disordered" evidence="1">
    <location>
        <begin position="1"/>
        <end position="27"/>
    </location>
</feature>
<dbReference type="EMBL" id="LT633841">
    <property type="protein sequence ID" value="SFZ73032.1"/>
    <property type="molecule type" value="Genomic_DNA"/>
</dbReference>
<dbReference type="RefSeq" id="WP_104732584.1">
    <property type="nucleotide sequence ID" value="NZ_FZLZ01000043.1"/>
</dbReference>
<dbReference type="Pfam" id="PF01856">
    <property type="entry name" value="HP_OMP"/>
    <property type="match status" value="1"/>
</dbReference>
<gene>
    <name evidence="2" type="primary">omp882</name>
    <name evidence="3" type="synonym">omp1104</name>
</gene>
<evidence type="ECO:0000256" key="1">
    <source>
        <dbReference type="SAM" id="MobiDB-lite"/>
    </source>
</evidence>
<reference evidence="2" key="1">
    <citation type="submission" date="2016-11" db="EMBL/GenBank/DDBJ databases">
        <title>Proteomic and phylogenetic analysis of the outer membrane protein repertoire of gastric Helicobacter species.</title>
        <authorList>
            <person name="Joosten M."/>
        </authorList>
    </citation>
    <scope>NUCLEOTIDE SEQUENCE</scope>
    <source>
        <strain evidence="2">KokIII</strain>
        <strain evidence="3">M45</strain>
    </source>
</reference>
<evidence type="ECO:0000313" key="2">
    <source>
        <dbReference type="EMBL" id="SFZ72902.1"/>
    </source>
</evidence>
<evidence type="ECO:0000313" key="3">
    <source>
        <dbReference type="EMBL" id="SFZ73032.1"/>
    </source>
</evidence>
<dbReference type="InterPro" id="IPR002718">
    <property type="entry name" value="OMP_Helicobacter"/>
</dbReference>
<organism evidence="2">
    <name type="scientific">Helicobacter salomonis</name>
    <dbReference type="NCBI Taxonomy" id="56878"/>
    <lineage>
        <taxon>Bacteria</taxon>
        <taxon>Pseudomonadati</taxon>
        <taxon>Campylobacterota</taxon>
        <taxon>Epsilonproteobacteria</taxon>
        <taxon>Campylobacterales</taxon>
        <taxon>Helicobacteraceae</taxon>
        <taxon>Helicobacter</taxon>
    </lineage>
</organism>
<accession>A0A1M4NI88</accession>
<sequence>MVVAHSTQHTAHSTQHTAHSTQHTAHSTQHKLKRALLDFSTLGTLALFALAPLSAEKNGAFVGAGFQYSNFSGQLKASKPALEQVVGTWKMNGNLFGADIQIGYKQFFGKKKHFGLRYYGFFSGQGGPASFKQNVEDENGNTTLVTTNQQSANLFYGVGLDMLFNFYEKQERTFGVFAGVMVGGSSWLMGKGFINGECTWSDDDGKCTTMNNYFKARAKFFNGEGFKGVFSPTHVQVLVNLGVRANITQHQGFELGVRVPTIDDPYLTLSTTKDFPQYGVKKGDAIAITFRRNIAIFANYVYNF</sequence>
<dbReference type="EMBL" id="LT633790">
    <property type="protein sequence ID" value="SFZ72902.1"/>
    <property type="molecule type" value="Genomic_DNA"/>
</dbReference>
<dbReference type="PRINTS" id="PR01776">
    <property type="entry name" value="HPOMPFAMILY"/>
</dbReference>
<dbReference type="AlphaFoldDB" id="A0A1M4NI88"/>
<protein>
    <submittedName>
        <fullName evidence="3">OMP1104</fullName>
    </submittedName>
    <submittedName>
        <fullName evidence="2">OMP882</fullName>
    </submittedName>
</protein>
<proteinExistence type="predicted"/>